<evidence type="ECO:0000313" key="4">
    <source>
        <dbReference type="Proteomes" id="UP001589627"/>
    </source>
</evidence>
<dbReference type="PANTHER" id="PTHR21240:SF28">
    <property type="entry name" value="ISO-OROTATE DECARBOXYLASE (EUROFUNG)"/>
    <property type="match status" value="1"/>
</dbReference>
<dbReference type="PANTHER" id="PTHR21240">
    <property type="entry name" value="2-AMINO-3-CARBOXYLMUCONATE-6-SEMIALDEHYDE DECARBOXYLASE"/>
    <property type="match status" value="1"/>
</dbReference>
<organism evidence="3 4">
    <name type="scientific">Actinoallomurus acaciae</name>
    <dbReference type="NCBI Taxonomy" id="502577"/>
    <lineage>
        <taxon>Bacteria</taxon>
        <taxon>Bacillati</taxon>
        <taxon>Actinomycetota</taxon>
        <taxon>Actinomycetes</taxon>
        <taxon>Streptosporangiales</taxon>
        <taxon>Thermomonosporaceae</taxon>
        <taxon>Actinoallomurus</taxon>
    </lineage>
</organism>
<comment type="caution">
    <text evidence="3">The sequence shown here is derived from an EMBL/GenBank/DDBJ whole genome shotgun (WGS) entry which is preliminary data.</text>
</comment>
<protein>
    <submittedName>
        <fullName evidence="3">Amidohydrolase family protein</fullName>
    </submittedName>
</protein>
<dbReference type="Pfam" id="PF04909">
    <property type="entry name" value="Amidohydro_2"/>
    <property type="match status" value="1"/>
</dbReference>
<dbReference type="Proteomes" id="UP001589627">
    <property type="component" value="Unassembled WGS sequence"/>
</dbReference>
<dbReference type="SUPFAM" id="SSF51556">
    <property type="entry name" value="Metallo-dependent hydrolases"/>
    <property type="match status" value="1"/>
</dbReference>
<sequence length="285" mass="31106">MSTADLHTHIISPDLDRYPHRPLGGKRSAWSAERPVDLDGLLRNLDAAGVEKAAVVQASTVYGFDNRYAADALAGHEDRLIGVCSVDFVADDAIDQVKYWVDERNFAGVRIRAADGTTPVPSSTRLDDPRMDAVWSHLEARRIPVCVQMHSRNTGTLLSVLERFPRLVIALDHGARPRLDGGPPYAAAEELFGLTAYEGVFLKITPVTVRRADDEPGGDARKLVRRLVDGFGSEHVAWGSNFPASDGGLPELRDLVEAAAGELTTEEQTDVFGRTAARIYPQLVI</sequence>
<name>A0ABV5YFB3_9ACTN</name>
<dbReference type="EMBL" id="JBHLZP010000102">
    <property type="protein sequence ID" value="MFB9833728.1"/>
    <property type="molecule type" value="Genomic_DNA"/>
</dbReference>
<dbReference type="Gene3D" id="3.20.20.140">
    <property type="entry name" value="Metal-dependent hydrolases"/>
    <property type="match status" value="1"/>
</dbReference>
<dbReference type="InterPro" id="IPR032465">
    <property type="entry name" value="ACMSD"/>
</dbReference>
<evidence type="ECO:0000256" key="1">
    <source>
        <dbReference type="ARBA" id="ARBA00023239"/>
    </source>
</evidence>
<feature type="domain" description="Amidohydrolase-related" evidence="2">
    <location>
        <begin position="5"/>
        <end position="281"/>
    </location>
</feature>
<gene>
    <name evidence="3" type="ORF">ACFFNX_16170</name>
</gene>
<evidence type="ECO:0000313" key="3">
    <source>
        <dbReference type="EMBL" id="MFB9833728.1"/>
    </source>
</evidence>
<accession>A0ABV5YFB3</accession>
<reference evidence="3 4" key="1">
    <citation type="submission" date="2024-09" db="EMBL/GenBank/DDBJ databases">
        <authorList>
            <person name="Sun Q."/>
            <person name="Mori K."/>
        </authorList>
    </citation>
    <scope>NUCLEOTIDE SEQUENCE [LARGE SCALE GENOMIC DNA]</scope>
    <source>
        <strain evidence="3 4">TBRC 0563</strain>
    </source>
</reference>
<dbReference type="InterPro" id="IPR032466">
    <property type="entry name" value="Metal_Hydrolase"/>
</dbReference>
<evidence type="ECO:0000259" key="2">
    <source>
        <dbReference type="Pfam" id="PF04909"/>
    </source>
</evidence>
<keyword evidence="4" id="KW-1185">Reference proteome</keyword>
<keyword evidence="1" id="KW-0456">Lyase</keyword>
<dbReference type="RefSeq" id="WP_378201937.1">
    <property type="nucleotide sequence ID" value="NZ_JBHLZP010000102.1"/>
</dbReference>
<dbReference type="InterPro" id="IPR006680">
    <property type="entry name" value="Amidohydro-rel"/>
</dbReference>
<proteinExistence type="predicted"/>